<name>A0A0D2FDQ5_9EURO</name>
<dbReference type="STRING" id="1442369.A0A0D2FDQ5"/>
<dbReference type="VEuPathDB" id="FungiDB:Z518_10356"/>
<feature type="compositionally biased region" description="Basic and acidic residues" evidence="1">
    <location>
        <begin position="171"/>
        <end position="193"/>
    </location>
</feature>
<evidence type="ECO:0000313" key="3">
    <source>
        <dbReference type="Proteomes" id="UP000053617"/>
    </source>
</evidence>
<dbReference type="EMBL" id="KN847483">
    <property type="protein sequence ID" value="KIX00217.1"/>
    <property type="molecule type" value="Genomic_DNA"/>
</dbReference>
<organism evidence="2 3">
    <name type="scientific">Rhinocladiella mackenziei CBS 650.93</name>
    <dbReference type="NCBI Taxonomy" id="1442369"/>
    <lineage>
        <taxon>Eukaryota</taxon>
        <taxon>Fungi</taxon>
        <taxon>Dikarya</taxon>
        <taxon>Ascomycota</taxon>
        <taxon>Pezizomycotina</taxon>
        <taxon>Eurotiomycetes</taxon>
        <taxon>Chaetothyriomycetidae</taxon>
        <taxon>Chaetothyriales</taxon>
        <taxon>Herpotrichiellaceae</taxon>
        <taxon>Rhinocladiella</taxon>
    </lineage>
</organism>
<feature type="compositionally biased region" description="Acidic residues" evidence="1">
    <location>
        <begin position="81"/>
        <end position="96"/>
    </location>
</feature>
<dbReference type="GeneID" id="25298427"/>
<sequence>MPPWGRPPGGRPGRKNERPWESQRSWEYDDRVEELDTDDDVSQGVELNQAYGRRRFVSDELRLTGMNLGGGGVRQRRSADVYDDDFTPSDDEDDFDAPSGLIRRPDVQMQLTFREKEEMLVERALERIARARALGKPNVKLTRAEIDALKRLERNQNPPRPSEAPNAAPKSKKEAPVRRKAVEVRRKPVRSENNKSASNSPKGKEVNGRSRGRSSASNDPVRESRDDSVTPYPPSPVDPDYGRRLPYPQGYYVSGPRQAESSRQGSRANSNPPLRQQPVQPYPPYQHPYYTNRYSSNPGVLYSARPGSNTARTSRPDPSDPDWEPRARSTSSLVNVPLDQLPYQTSTGRAPRFDPSDPRFASPPRRVASGPVAALQHQVAQYRRPQDETFLPDEQPEVMRYLAPPDSEEGEEEEEEEDDDEEDSDYDEGVQVDVNERPDGEYTIQTRSVTASTSTSTHKVGRNTGKGTAGKGKKAR</sequence>
<feature type="compositionally biased region" description="Polar residues" evidence="1">
    <location>
        <begin position="259"/>
        <end position="271"/>
    </location>
</feature>
<dbReference type="AlphaFoldDB" id="A0A0D2FDQ5"/>
<dbReference type="OrthoDB" id="63113at2759"/>
<proteinExistence type="predicted"/>
<feature type="compositionally biased region" description="Acidic residues" evidence="1">
    <location>
        <begin position="30"/>
        <end position="41"/>
    </location>
</feature>
<dbReference type="Proteomes" id="UP000053617">
    <property type="component" value="Unassembled WGS sequence"/>
</dbReference>
<protein>
    <submittedName>
        <fullName evidence="2">Rhinocladiella mackenziei CBS 650.93 unplaced genomic scaffold supercont1.9, whole genome shotgun sequence</fullName>
    </submittedName>
</protein>
<reference evidence="2 3" key="1">
    <citation type="submission" date="2015-01" db="EMBL/GenBank/DDBJ databases">
        <title>The Genome Sequence of Rhinocladiella mackenzie CBS 650.93.</title>
        <authorList>
            <consortium name="The Broad Institute Genomics Platform"/>
            <person name="Cuomo C."/>
            <person name="de Hoog S."/>
            <person name="Gorbushina A."/>
            <person name="Stielow B."/>
            <person name="Teixiera M."/>
            <person name="Abouelleil A."/>
            <person name="Chapman S.B."/>
            <person name="Priest M."/>
            <person name="Young S.K."/>
            <person name="Wortman J."/>
            <person name="Nusbaum C."/>
            <person name="Birren B."/>
        </authorList>
    </citation>
    <scope>NUCLEOTIDE SEQUENCE [LARGE SCALE GENOMIC DNA]</scope>
    <source>
        <strain evidence="2 3">CBS 650.93</strain>
    </source>
</reference>
<feature type="compositionally biased region" description="Pro residues" evidence="1">
    <location>
        <begin position="1"/>
        <end position="10"/>
    </location>
</feature>
<evidence type="ECO:0000313" key="2">
    <source>
        <dbReference type="EMBL" id="KIX00217.1"/>
    </source>
</evidence>
<feature type="region of interest" description="Disordered" evidence="1">
    <location>
        <begin position="147"/>
        <end position="476"/>
    </location>
</feature>
<keyword evidence="3" id="KW-1185">Reference proteome</keyword>
<dbReference type="HOGENOM" id="CLU_020822_2_0_1"/>
<feature type="compositionally biased region" description="Low complexity" evidence="1">
    <location>
        <begin position="446"/>
        <end position="457"/>
    </location>
</feature>
<feature type="region of interest" description="Disordered" evidence="1">
    <location>
        <begin position="1"/>
        <end position="46"/>
    </location>
</feature>
<feature type="compositionally biased region" description="Acidic residues" evidence="1">
    <location>
        <begin position="406"/>
        <end position="430"/>
    </location>
</feature>
<feature type="region of interest" description="Disordered" evidence="1">
    <location>
        <begin position="66"/>
        <end position="100"/>
    </location>
</feature>
<feature type="compositionally biased region" description="Basic and acidic residues" evidence="1">
    <location>
        <begin position="314"/>
        <end position="327"/>
    </location>
</feature>
<feature type="compositionally biased region" description="Basic and acidic residues" evidence="1">
    <location>
        <begin position="14"/>
        <end position="29"/>
    </location>
</feature>
<accession>A0A0D2FDQ5</accession>
<gene>
    <name evidence="2" type="ORF">Z518_10356</name>
</gene>
<dbReference type="RefSeq" id="XP_013267353.1">
    <property type="nucleotide sequence ID" value="XM_013411899.1"/>
</dbReference>
<evidence type="ECO:0000256" key="1">
    <source>
        <dbReference type="SAM" id="MobiDB-lite"/>
    </source>
</evidence>